<name>A0A0D2J649_9CHLO</name>
<keyword evidence="6 11" id="KW-0472">Membrane</keyword>
<proteinExistence type="inferred from homology"/>
<dbReference type="SUPFAM" id="SSF58038">
    <property type="entry name" value="SNARE fusion complex"/>
    <property type="match status" value="1"/>
</dbReference>
<evidence type="ECO:0000256" key="8">
    <source>
        <dbReference type="ARBA" id="ARBA00046280"/>
    </source>
</evidence>
<keyword evidence="4" id="KW-0653">Protein transport</keyword>
<comment type="similarity">
    <text evidence="1">Belongs to the synaptobrevin family.</text>
</comment>
<keyword evidence="2" id="KW-0813">Transport</keyword>
<gene>
    <name evidence="13" type="ORF">MNEG_12601</name>
</gene>
<dbReference type="GO" id="GO:0015031">
    <property type="term" value="P:protein transport"/>
    <property type="evidence" value="ECO:0007669"/>
    <property type="project" value="UniProtKB-KW"/>
</dbReference>
<evidence type="ECO:0000256" key="3">
    <source>
        <dbReference type="ARBA" id="ARBA00022692"/>
    </source>
</evidence>
<evidence type="ECO:0000313" key="14">
    <source>
        <dbReference type="Proteomes" id="UP000054498"/>
    </source>
</evidence>
<evidence type="ECO:0000256" key="6">
    <source>
        <dbReference type="ARBA" id="ARBA00023136"/>
    </source>
</evidence>
<dbReference type="EMBL" id="KK103548">
    <property type="protein sequence ID" value="KIY95362.1"/>
    <property type="molecule type" value="Genomic_DNA"/>
</dbReference>
<evidence type="ECO:0000256" key="2">
    <source>
        <dbReference type="ARBA" id="ARBA00022448"/>
    </source>
</evidence>
<comment type="subcellular location">
    <subcellularLocation>
        <location evidence="8">Endomembrane system</location>
        <topology evidence="8">Single-pass type IV membrane protein</topology>
    </subcellularLocation>
</comment>
<dbReference type="KEGG" id="mng:MNEG_12601"/>
<dbReference type="GO" id="GO:0016192">
    <property type="term" value="P:vesicle-mediated transport"/>
    <property type="evidence" value="ECO:0007669"/>
    <property type="project" value="InterPro"/>
</dbReference>
<evidence type="ECO:0000256" key="5">
    <source>
        <dbReference type="ARBA" id="ARBA00022989"/>
    </source>
</evidence>
<dbReference type="PANTHER" id="PTHR21136">
    <property type="entry name" value="SNARE PROTEINS"/>
    <property type="match status" value="1"/>
</dbReference>
<dbReference type="GO" id="GO:0005737">
    <property type="term" value="C:cytoplasm"/>
    <property type="evidence" value="ECO:0007669"/>
    <property type="project" value="UniProtKB-ARBA"/>
</dbReference>
<dbReference type="FunFam" id="1.20.5.110:FF:000004">
    <property type="entry name" value="Vesicle-associated membrane protein 7"/>
    <property type="match status" value="1"/>
</dbReference>
<evidence type="ECO:0000256" key="9">
    <source>
        <dbReference type="PROSITE-ProRule" id="PRU00290"/>
    </source>
</evidence>
<evidence type="ECO:0000256" key="1">
    <source>
        <dbReference type="ARBA" id="ARBA00008025"/>
    </source>
</evidence>
<dbReference type="OrthoDB" id="248747at2759"/>
<organism evidence="13 14">
    <name type="scientific">Monoraphidium neglectum</name>
    <dbReference type="NCBI Taxonomy" id="145388"/>
    <lineage>
        <taxon>Eukaryota</taxon>
        <taxon>Viridiplantae</taxon>
        <taxon>Chlorophyta</taxon>
        <taxon>core chlorophytes</taxon>
        <taxon>Chlorophyceae</taxon>
        <taxon>CS clade</taxon>
        <taxon>Sphaeropleales</taxon>
        <taxon>Selenastraceae</taxon>
        <taxon>Monoraphidium</taxon>
    </lineage>
</organism>
<dbReference type="GeneID" id="25729980"/>
<dbReference type="AlphaFoldDB" id="A0A0D2J649"/>
<dbReference type="GO" id="GO:0012505">
    <property type="term" value="C:endomembrane system"/>
    <property type="evidence" value="ECO:0007669"/>
    <property type="project" value="UniProtKB-SubCell"/>
</dbReference>
<keyword evidence="9 10" id="KW-0175">Coiled coil</keyword>
<reference evidence="13 14" key="1">
    <citation type="journal article" date="2013" name="BMC Genomics">
        <title>Reconstruction of the lipid metabolism for the microalga Monoraphidium neglectum from its genome sequence reveals characteristics suitable for biofuel production.</title>
        <authorList>
            <person name="Bogen C."/>
            <person name="Al-Dilaimi A."/>
            <person name="Albersmeier A."/>
            <person name="Wichmann J."/>
            <person name="Grundmann M."/>
            <person name="Rupp O."/>
            <person name="Lauersen K.J."/>
            <person name="Blifernez-Klassen O."/>
            <person name="Kalinowski J."/>
            <person name="Goesmann A."/>
            <person name="Mussgnug J.H."/>
            <person name="Kruse O."/>
        </authorList>
    </citation>
    <scope>NUCLEOTIDE SEQUENCE [LARGE SCALE GENOMIC DNA]</scope>
    <source>
        <strain evidence="13 14">SAG 48.87</strain>
    </source>
</reference>
<dbReference type="PRINTS" id="PR00219">
    <property type="entry name" value="SYNAPTOBREVN"/>
</dbReference>
<keyword evidence="14" id="KW-1185">Reference proteome</keyword>
<dbReference type="STRING" id="145388.A0A0D2J649"/>
<accession>A0A0D2J649</accession>
<dbReference type="Proteomes" id="UP000054498">
    <property type="component" value="Unassembled WGS sequence"/>
</dbReference>
<dbReference type="InterPro" id="IPR001388">
    <property type="entry name" value="Synaptobrevin-like"/>
</dbReference>
<dbReference type="InterPro" id="IPR051097">
    <property type="entry name" value="Synaptobrevin-like_transport"/>
</dbReference>
<feature type="domain" description="V-SNARE coiled-coil homology" evidence="12">
    <location>
        <begin position="103"/>
        <end position="163"/>
    </location>
</feature>
<evidence type="ECO:0000259" key="12">
    <source>
        <dbReference type="PROSITE" id="PS50892"/>
    </source>
</evidence>
<feature type="coiled-coil region" evidence="10">
    <location>
        <begin position="132"/>
        <end position="159"/>
    </location>
</feature>
<dbReference type="GO" id="GO:0016020">
    <property type="term" value="C:membrane"/>
    <property type="evidence" value="ECO:0007669"/>
    <property type="project" value="InterPro"/>
</dbReference>
<dbReference type="Gene3D" id="1.20.5.110">
    <property type="match status" value="1"/>
</dbReference>
<dbReference type="RefSeq" id="XP_013894382.1">
    <property type="nucleotide sequence ID" value="XM_014038928.1"/>
</dbReference>
<keyword evidence="3 11" id="KW-0812">Transmembrane</keyword>
<evidence type="ECO:0000256" key="4">
    <source>
        <dbReference type="ARBA" id="ARBA00022927"/>
    </source>
</evidence>
<dbReference type="InterPro" id="IPR042855">
    <property type="entry name" value="V_SNARE_CC"/>
</dbReference>
<evidence type="ECO:0000256" key="11">
    <source>
        <dbReference type="SAM" id="Phobius"/>
    </source>
</evidence>
<keyword evidence="5 11" id="KW-1133">Transmembrane helix</keyword>
<evidence type="ECO:0000313" key="13">
    <source>
        <dbReference type="EMBL" id="KIY95362.1"/>
    </source>
</evidence>
<dbReference type="PANTHER" id="PTHR21136:SF168">
    <property type="entry name" value="VESICLE-ASSOCIATED MEMBRANE PROTEIN 9"/>
    <property type="match status" value="1"/>
</dbReference>
<dbReference type="Pfam" id="PF00957">
    <property type="entry name" value="Synaptobrevin"/>
    <property type="match status" value="1"/>
</dbReference>
<evidence type="ECO:0000256" key="7">
    <source>
        <dbReference type="ARBA" id="ARBA00037493"/>
    </source>
</evidence>
<sequence length="202" mass="22729">MGLIYAFVARHTFNFYKTTEWLYLAVADEAFGRQARAVACAGVAQRATDGVPYAYLERIAEAWEGDFARRAQRAGPHSFNRSFGPRLKEQMDFLNANPEAINRVAAVQRKVEDVKSVMVENIDKVVLRGERIQLLVEAAEELEASANQFRKQGRALRQQFWWQNVKTKVAVVGGISLILAFILVFCICFAGANRCVPNKTGR</sequence>
<feature type="transmembrane region" description="Helical" evidence="11">
    <location>
        <begin position="169"/>
        <end position="192"/>
    </location>
</feature>
<dbReference type="Gene3D" id="3.30.450.50">
    <property type="entry name" value="Longin domain"/>
    <property type="match status" value="1"/>
</dbReference>
<comment type="function">
    <text evidence="7">Involved in the targeting and/or fusion of transport vesicles to their target membrane.</text>
</comment>
<dbReference type="PROSITE" id="PS50892">
    <property type="entry name" value="V_SNARE"/>
    <property type="match status" value="1"/>
</dbReference>
<protein>
    <submittedName>
        <fullName evidence="13">Vesicle-associated membrane protein</fullName>
    </submittedName>
</protein>
<evidence type="ECO:0000256" key="10">
    <source>
        <dbReference type="SAM" id="Coils"/>
    </source>
</evidence>